<dbReference type="AlphaFoldDB" id="A0A8G1ZMM9"/>
<keyword evidence="1" id="KW-0472">Membrane</keyword>
<accession>A0A8G1ZMM9</accession>
<name>A0A8G1ZMM9_9ACTN</name>
<organism evidence="2 3">
    <name type="scientific">Streptomyces albidoflavus</name>
    <dbReference type="NCBI Taxonomy" id="1886"/>
    <lineage>
        <taxon>Bacteria</taxon>
        <taxon>Bacillati</taxon>
        <taxon>Actinomycetota</taxon>
        <taxon>Actinomycetes</taxon>
        <taxon>Kitasatosporales</taxon>
        <taxon>Streptomycetaceae</taxon>
        <taxon>Streptomyces</taxon>
        <taxon>Streptomyces albidoflavus group</taxon>
    </lineage>
</organism>
<keyword evidence="1" id="KW-0812">Transmembrane</keyword>
<proteinExistence type="predicted"/>
<comment type="caution">
    <text evidence="2">The sequence shown here is derived from an EMBL/GenBank/DDBJ whole genome shotgun (WGS) entry which is preliminary data.</text>
</comment>
<evidence type="ECO:0000256" key="1">
    <source>
        <dbReference type="SAM" id="Phobius"/>
    </source>
</evidence>
<keyword evidence="1" id="KW-1133">Transmembrane helix</keyword>
<evidence type="ECO:0000313" key="2">
    <source>
        <dbReference type="EMBL" id="RZE19007.1"/>
    </source>
</evidence>
<feature type="transmembrane region" description="Helical" evidence="1">
    <location>
        <begin position="83"/>
        <end position="103"/>
    </location>
</feature>
<reference evidence="2 3" key="1">
    <citation type="submission" date="2017-12" db="EMBL/GenBank/DDBJ databases">
        <title>Population genomics insights into the ecological differentiation and adaptive evolution in streptomycetes.</title>
        <authorList>
            <person name="Li Y."/>
            <person name="Huang Y."/>
        </authorList>
    </citation>
    <scope>NUCLEOTIDE SEQUENCE [LARGE SCALE GENOMIC DNA]</scope>
    <source>
        <strain evidence="2 3">NBRC 100770</strain>
    </source>
</reference>
<evidence type="ECO:0008006" key="4">
    <source>
        <dbReference type="Google" id="ProtNLM"/>
    </source>
</evidence>
<dbReference type="EMBL" id="PKLL01000025">
    <property type="protein sequence ID" value="RZE19007.1"/>
    <property type="molecule type" value="Genomic_DNA"/>
</dbReference>
<feature type="transmembrane region" description="Helical" evidence="1">
    <location>
        <begin position="56"/>
        <end position="77"/>
    </location>
</feature>
<sequence length="142" mass="15676">MTWRRWRARRSTGWRFPFGKATRVRSKGEKRRGFRRAVKRVGEGLVEAVGEAVAEVILGLLACALLGCLVLIAYLSWSFSPRLTLAGAGLFSLLLAHGAWRTFRTTAKGRRRGFAAFTAGIFSVTAVTALFLLFYATGCDCL</sequence>
<gene>
    <name evidence="2" type="ORF">C0Q92_23330</name>
</gene>
<dbReference type="Proteomes" id="UP000292693">
    <property type="component" value="Unassembled WGS sequence"/>
</dbReference>
<feature type="transmembrane region" description="Helical" evidence="1">
    <location>
        <begin position="115"/>
        <end position="136"/>
    </location>
</feature>
<protein>
    <recommendedName>
        <fullName evidence="4">Lysine transporter LysE</fullName>
    </recommendedName>
</protein>
<evidence type="ECO:0000313" key="3">
    <source>
        <dbReference type="Proteomes" id="UP000292693"/>
    </source>
</evidence>